<dbReference type="SFLD" id="SFLDG01129">
    <property type="entry name" value="C1.5:_HAD__Beta-PGM__Phosphata"/>
    <property type="match status" value="1"/>
</dbReference>
<dbReference type="OrthoDB" id="367448at2"/>
<protein>
    <submittedName>
        <fullName evidence="4">HAD-IA family hydrolase</fullName>
    </submittedName>
</protein>
<evidence type="ECO:0000313" key="5">
    <source>
        <dbReference type="Proteomes" id="UP000219285"/>
    </source>
</evidence>
<evidence type="ECO:0000256" key="3">
    <source>
        <dbReference type="ARBA" id="ARBA00022842"/>
    </source>
</evidence>
<evidence type="ECO:0000256" key="2">
    <source>
        <dbReference type="ARBA" id="ARBA00022801"/>
    </source>
</evidence>
<dbReference type="PANTHER" id="PTHR46470:SF4">
    <property type="entry name" value="5-AMINO-6-(5-PHOSPHO-D-RIBITYLAMINO)URACIL PHOSPHATASE YIGB"/>
    <property type="match status" value="1"/>
</dbReference>
<reference evidence="4 5" key="2">
    <citation type="submission" date="2020-04" db="EMBL/GenBank/DDBJ databases">
        <title>Complete genome sequence of Alteromonas pelagimontana 5.12T.</title>
        <authorList>
            <person name="Sinha R.K."/>
            <person name="Krishnan K.P."/>
            <person name="Kurian J.P."/>
        </authorList>
    </citation>
    <scope>NUCLEOTIDE SEQUENCE [LARGE SCALE GENOMIC DNA]</scope>
    <source>
        <strain evidence="4 5">5.12</strain>
    </source>
</reference>
<accession>A0A6M4MED7</accession>
<reference evidence="5" key="1">
    <citation type="submission" date="2014-12" db="EMBL/GenBank/DDBJ databases">
        <title>Complete genome sequence of a multi-drug resistant Klebsiella pneumoniae.</title>
        <authorList>
            <person name="Hua X."/>
            <person name="Chen Q."/>
            <person name="Li X."/>
            <person name="Feng Y."/>
            <person name="Ruan Z."/>
            <person name="Yu Y."/>
        </authorList>
    </citation>
    <scope>NUCLEOTIDE SEQUENCE [LARGE SCALE GENOMIC DNA]</scope>
    <source>
        <strain evidence="5">5.12</strain>
    </source>
</reference>
<dbReference type="InterPro" id="IPR006439">
    <property type="entry name" value="HAD-SF_hydro_IA"/>
</dbReference>
<gene>
    <name evidence="4" type="ORF">CA267_010715</name>
</gene>
<dbReference type="GO" id="GO:0016787">
    <property type="term" value="F:hydrolase activity"/>
    <property type="evidence" value="ECO:0007669"/>
    <property type="project" value="UniProtKB-KW"/>
</dbReference>
<evidence type="ECO:0000313" key="4">
    <source>
        <dbReference type="EMBL" id="QJR81218.1"/>
    </source>
</evidence>
<dbReference type="GO" id="GO:0009231">
    <property type="term" value="P:riboflavin biosynthetic process"/>
    <property type="evidence" value="ECO:0007669"/>
    <property type="project" value="TreeGrafter"/>
</dbReference>
<dbReference type="Gene3D" id="1.20.120.1600">
    <property type="match status" value="1"/>
</dbReference>
<dbReference type="KEGG" id="apel:CA267_010715"/>
<dbReference type="EMBL" id="CP052766">
    <property type="protein sequence ID" value="QJR81218.1"/>
    <property type="molecule type" value="Genomic_DNA"/>
</dbReference>
<organism evidence="4 5">
    <name type="scientific">Alteromonas pelagimontana</name>
    <dbReference type="NCBI Taxonomy" id="1858656"/>
    <lineage>
        <taxon>Bacteria</taxon>
        <taxon>Pseudomonadati</taxon>
        <taxon>Pseudomonadota</taxon>
        <taxon>Gammaproteobacteria</taxon>
        <taxon>Alteromonadales</taxon>
        <taxon>Alteromonadaceae</taxon>
        <taxon>Alteromonas/Salinimonas group</taxon>
        <taxon>Alteromonas</taxon>
    </lineage>
</organism>
<dbReference type="AlphaFoldDB" id="A0A6M4MED7"/>
<evidence type="ECO:0000256" key="1">
    <source>
        <dbReference type="ARBA" id="ARBA00001946"/>
    </source>
</evidence>
<dbReference type="Proteomes" id="UP000219285">
    <property type="component" value="Chromosome"/>
</dbReference>
<dbReference type="Gene3D" id="3.40.50.1000">
    <property type="entry name" value="HAD superfamily/HAD-like"/>
    <property type="match status" value="1"/>
</dbReference>
<proteinExistence type="predicted"/>
<sequence>MRFYRPISAIKAMTFDLDDTLYDNSPVIEAAEKALLAHITSRYPKTSALPKHEWQKIQRGLISQTPELASDMGQLRLRTLRAALQHDITAEDVLDIAAQECFDCFYGARSNLQLEEHVHEVLAVLSQRIPLIGITNGNVDAQRIGIQPYFSTIYHASLERPMKPHPHMFDEAVAHINVPHAQILHVGDNLIKDVYGAISAGFQAAWFACDRPMILNQEPVHVLPHVALDSFDELLLLVD</sequence>
<dbReference type="PANTHER" id="PTHR46470">
    <property type="entry name" value="N-ACYLNEURAMINATE-9-PHOSPHATASE"/>
    <property type="match status" value="1"/>
</dbReference>
<dbReference type="SFLD" id="SFLDS00003">
    <property type="entry name" value="Haloacid_Dehalogenase"/>
    <property type="match status" value="1"/>
</dbReference>
<dbReference type="NCBIfam" id="TIGR01549">
    <property type="entry name" value="HAD-SF-IA-v1"/>
    <property type="match status" value="1"/>
</dbReference>
<dbReference type="InterPro" id="IPR023214">
    <property type="entry name" value="HAD_sf"/>
</dbReference>
<dbReference type="Pfam" id="PF00702">
    <property type="entry name" value="Hydrolase"/>
    <property type="match status" value="1"/>
</dbReference>
<comment type="cofactor">
    <cofactor evidence="1">
        <name>Mg(2+)</name>
        <dbReference type="ChEBI" id="CHEBI:18420"/>
    </cofactor>
</comment>
<keyword evidence="5" id="KW-1185">Reference proteome</keyword>
<dbReference type="InterPro" id="IPR051400">
    <property type="entry name" value="HAD-like_hydrolase"/>
</dbReference>
<dbReference type="SUPFAM" id="SSF56784">
    <property type="entry name" value="HAD-like"/>
    <property type="match status" value="1"/>
</dbReference>
<dbReference type="InterPro" id="IPR036412">
    <property type="entry name" value="HAD-like_sf"/>
</dbReference>
<dbReference type="RefSeq" id="WP_075607491.1">
    <property type="nucleotide sequence ID" value="NZ_CP052766.1"/>
</dbReference>
<keyword evidence="3" id="KW-0460">Magnesium</keyword>
<keyword evidence="2 4" id="KW-0378">Hydrolase</keyword>
<name>A0A6M4MED7_9ALTE</name>